<evidence type="ECO:0000256" key="9">
    <source>
        <dbReference type="ARBA" id="ARBA00022842"/>
    </source>
</evidence>
<evidence type="ECO:0000256" key="3">
    <source>
        <dbReference type="ARBA" id="ARBA00013308"/>
    </source>
</evidence>
<gene>
    <name evidence="14 16" type="primary">ligA</name>
    <name evidence="16" type="ORF">Pan265_10530</name>
</gene>
<evidence type="ECO:0000256" key="5">
    <source>
        <dbReference type="ARBA" id="ARBA00022705"/>
    </source>
</evidence>
<dbReference type="SUPFAM" id="SSF47781">
    <property type="entry name" value="RuvA domain 2-like"/>
    <property type="match status" value="1"/>
</dbReference>
<dbReference type="SUPFAM" id="SSF50249">
    <property type="entry name" value="Nucleic acid-binding proteins"/>
    <property type="match status" value="1"/>
</dbReference>
<evidence type="ECO:0000256" key="8">
    <source>
        <dbReference type="ARBA" id="ARBA00022833"/>
    </source>
</evidence>
<keyword evidence="8 14" id="KW-0862">Zinc</keyword>
<keyword evidence="11 14" id="KW-0234">DNA repair</keyword>
<dbReference type="InterPro" id="IPR001357">
    <property type="entry name" value="BRCT_dom"/>
</dbReference>
<feature type="binding site" evidence="14">
    <location>
        <position position="435"/>
    </location>
    <ligand>
        <name>Zn(2+)</name>
        <dbReference type="ChEBI" id="CHEBI:29105"/>
    </ligand>
</feature>
<proteinExistence type="inferred from homology"/>
<dbReference type="SUPFAM" id="SSF52113">
    <property type="entry name" value="BRCT domain"/>
    <property type="match status" value="1"/>
</dbReference>
<dbReference type="InterPro" id="IPR004150">
    <property type="entry name" value="NAD_DNA_ligase_OB"/>
</dbReference>
<dbReference type="PIRSF" id="PIRSF001604">
    <property type="entry name" value="LigA"/>
    <property type="match status" value="1"/>
</dbReference>
<dbReference type="Pfam" id="PF03119">
    <property type="entry name" value="DNA_ligase_ZBD"/>
    <property type="match status" value="1"/>
</dbReference>
<feature type="binding site" evidence="14">
    <location>
        <begin position="32"/>
        <end position="36"/>
    </location>
    <ligand>
        <name>NAD(+)</name>
        <dbReference type="ChEBI" id="CHEBI:57540"/>
    </ligand>
</feature>
<dbReference type="OrthoDB" id="9759736at2"/>
<dbReference type="HAMAP" id="MF_01588">
    <property type="entry name" value="DNA_ligase_A"/>
    <property type="match status" value="1"/>
</dbReference>
<keyword evidence="4 14" id="KW-0436">Ligase</keyword>
<evidence type="ECO:0000256" key="7">
    <source>
        <dbReference type="ARBA" id="ARBA00022763"/>
    </source>
</evidence>
<dbReference type="GO" id="GO:0006281">
    <property type="term" value="P:DNA repair"/>
    <property type="evidence" value="ECO:0007669"/>
    <property type="project" value="UniProtKB-KW"/>
</dbReference>
<dbReference type="PROSITE" id="PS01055">
    <property type="entry name" value="DNA_LIGASE_N1"/>
    <property type="match status" value="1"/>
</dbReference>
<dbReference type="Pfam" id="PF14520">
    <property type="entry name" value="HHH_5"/>
    <property type="match status" value="1"/>
</dbReference>
<reference evidence="16 17" key="1">
    <citation type="submission" date="2019-02" db="EMBL/GenBank/DDBJ databases">
        <title>Deep-cultivation of Planctomycetes and their phenomic and genomic characterization uncovers novel biology.</title>
        <authorList>
            <person name="Wiegand S."/>
            <person name="Jogler M."/>
            <person name="Boedeker C."/>
            <person name="Pinto D."/>
            <person name="Vollmers J."/>
            <person name="Rivas-Marin E."/>
            <person name="Kohn T."/>
            <person name="Peeters S.H."/>
            <person name="Heuer A."/>
            <person name="Rast P."/>
            <person name="Oberbeckmann S."/>
            <person name="Bunk B."/>
            <person name="Jeske O."/>
            <person name="Meyerdierks A."/>
            <person name="Storesund J.E."/>
            <person name="Kallscheuer N."/>
            <person name="Luecker S."/>
            <person name="Lage O.M."/>
            <person name="Pohl T."/>
            <person name="Merkel B.J."/>
            <person name="Hornburger P."/>
            <person name="Mueller R.-W."/>
            <person name="Bruemmer F."/>
            <person name="Labrenz M."/>
            <person name="Spormann A.M."/>
            <person name="Op den Camp H."/>
            <person name="Overmann J."/>
            <person name="Amann R."/>
            <person name="Jetten M.S.M."/>
            <person name="Mascher T."/>
            <person name="Medema M.H."/>
            <person name="Devos D.P."/>
            <person name="Kaster A.-K."/>
            <person name="Ovreas L."/>
            <person name="Rohde M."/>
            <person name="Galperin M.Y."/>
            <person name="Jogler C."/>
        </authorList>
    </citation>
    <scope>NUCLEOTIDE SEQUENCE [LARGE SCALE GENOMIC DNA]</scope>
    <source>
        <strain evidence="16 17">Pan265</strain>
    </source>
</reference>
<evidence type="ECO:0000256" key="1">
    <source>
        <dbReference type="ARBA" id="ARBA00004067"/>
    </source>
</evidence>
<organism evidence="16 17">
    <name type="scientific">Mucisphaera calidilacus</name>
    <dbReference type="NCBI Taxonomy" id="2527982"/>
    <lineage>
        <taxon>Bacteria</taxon>
        <taxon>Pseudomonadati</taxon>
        <taxon>Planctomycetota</taxon>
        <taxon>Phycisphaerae</taxon>
        <taxon>Phycisphaerales</taxon>
        <taxon>Phycisphaeraceae</taxon>
        <taxon>Mucisphaera</taxon>
    </lineage>
</organism>
<keyword evidence="7 14" id="KW-0227">DNA damage</keyword>
<feature type="binding site" evidence="14">
    <location>
        <position position="440"/>
    </location>
    <ligand>
        <name>Zn(2+)</name>
        <dbReference type="ChEBI" id="CHEBI:29105"/>
    </ligand>
</feature>
<dbReference type="Proteomes" id="UP000320386">
    <property type="component" value="Chromosome"/>
</dbReference>
<dbReference type="InterPro" id="IPR001679">
    <property type="entry name" value="DNA_ligase"/>
</dbReference>
<dbReference type="CDD" id="cd00114">
    <property type="entry name" value="LIGANc"/>
    <property type="match status" value="1"/>
</dbReference>
<dbReference type="AlphaFoldDB" id="A0A518BWA3"/>
<dbReference type="Pfam" id="PF03120">
    <property type="entry name" value="OB_DNA_ligase"/>
    <property type="match status" value="1"/>
</dbReference>
<evidence type="ECO:0000256" key="6">
    <source>
        <dbReference type="ARBA" id="ARBA00022723"/>
    </source>
</evidence>
<dbReference type="InterPro" id="IPR041663">
    <property type="entry name" value="DisA/LigA_HHH"/>
</dbReference>
<dbReference type="FunFam" id="1.10.150.20:FF:000007">
    <property type="entry name" value="DNA ligase"/>
    <property type="match status" value="1"/>
</dbReference>
<dbReference type="KEGG" id="mcad:Pan265_10530"/>
<dbReference type="PANTHER" id="PTHR23389">
    <property type="entry name" value="CHROMOSOME TRANSMISSION FIDELITY FACTOR 18"/>
    <property type="match status" value="1"/>
</dbReference>
<dbReference type="PANTHER" id="PTHR23389:SF9">
    <property type="entry name" value="DNA LIGASE"/>
    <property type="match status" value="1"/>
</dbReference>
<feature type="binding site" evidence="14">
    <location>
        <position position="143"/>
    </location>
    <ligand>
        <name>NAD(+)</name>
        <dbReference type="ChEBI" id="CHEBI:57540"/>
    </ligand>
</feature>
<name>A0A518BWA3_9BACT</name>
<keyword evidence="14" id="KW-0464">Manganese</keyword>
<keyword evidence="17" id="KW-1185">Reference proteome</keyword>
<dbReference type="Gene3D" id="1.10.150.20">
    <property type="entry name" value="5' to 3' exonuclease, C-terminal subdomain"/>
    <property type="match status" value="2"/>
</dbReference>
<evidence type="ECO:0000256" key="12">
    <source>
        <dbReference type="ARBA" id="ARBA00034005"/>
    </source>
</evidence>
<evidence type="ECO:0000256" key="13">
    <source>
        <dbReference type="ARBA" id="ARBA00060881"/>
    </source>
</evidence>
<feature type="binding site" evidence="14">
    <location>
        <position position="120"/>
    </location>
    <ligand>
        <name>NAD(+)</name>
        <dbReference type="ChEBI" id="CHEBI:57540"/>
    </ligand>
</feature>
<dbReference type="EMBL" id="CP036280">
    <property type="protein sequence ID" value="QDU71204.1"/>
    <property type="molecule type" value="Genomic_DNA"/>
</dbReference>
<comment type="catalytic activity">
    <reaction evidence="12 14">
        <text>NAD(+) + (deoxyribonucleotide)n-3'-hydroxyl + 5'-phospho-(deoxyribonucleotide)m = (deoxyribonucleotide)n+m + AMP + beta-nicotinamide D-nucleotide.</text>
        <dbReference type="EC" id="6.5.1.2"/>
    </reaction>
</comment>
<dbReference type="Pfam" id="PF12826">
    <property type="entry name" value="HHH_2"/>
    <property type="match status" value="1"/>
</dbReference>
<dbReference type="EC" id="6.5.1.2" evidence="2 14"/>
<evidence type="ECO:0000313" key="17">
    <source>
        <dbReference type="Proteomes" id="UP000320386"/>
    </source>
</evidence>
<dbReference type="InterPro" id="IPR018239">
    <property type="entry name" value="DNA_ligase_AS"/>
</dbReference>
<sequence length="683" mass="73990">MTDVAARASELRGILEDANRRYYVDASPTLSDEAYDRLLAELQSIEEAHPELATEDSPTRRVGGEPIEGFETVEHAVPMLSIDNTYDREELTAWYGRVLKRVGGDGEGLFGAGGVAVRAEAKVDGVAISLRYEGGRLVRAVTRGDGRRGDDVTANVRTIRAVPMVLDAGEDILPDVLEVRGEIFMDQAEFDRINHEKEARGEAMLVNPRNATAGTLKQLDARAVAERRLRFLAHGVGVVEPNRFESYSVFCGALRGWGLPVNDALGDVTDSVEELWGMIERFERERIGLGFATDGVVVRVDRFDLQERLGVRSKSPRWVIAFKFAAERKETVLRDVVWQVGKTGRITPRAEMDPVFVGGTTVTFATLHNADQVERLGVEIGDRVVVQKAGEIIPQVMGLAEGKRETKRRKIEAPSACPSCGEPTVREEGEVDLRCVNPACPAQLMERLIWFVGRDQMDIDGLGEKAVIQLVEAGLVKTFGDLYRLNDRRAELLDLDRMGEKKVEGMLVGIEASKERGLARVLAGLGIRHVGGRAAAILAGHFGDVKSLSAADVETIADVDEIGPITAASVHDFASSDAGRGILGDLASCGVDLTQEQVAVPAGDGPFVGKRVVITGTFEAMDRKAIKQRVEAMGGRVSGSVSGNTDLLLAGERAGSKLAKAESLGVEVWDEARLMSVLDGEGE</sequence>
<feature type="active site" description="N6-AMP-lysine intermediate" evidence="14">
    <location>
        <position position="122"/>
    </location>
</feature>
<dbReference type="Gene3D" id="3.30.470.30">
    <property type="entry name" value="DNA ligase/mRNA capping enzyme"/>
    <property type="match status" value="1"/>
</dbReference>
<dbReference type="PROSITE" id="PS50172">
    <property type="entry name" value="BRCT"/>
    <property type="match status" value="1"/>
</dbReference>
<comment type="similarity">
    <text evidence="13 14">Belongs to the NAD-dependent DNA ligase family. LigA subfamily.</text>
</comment>
<comment type="cofactor">
    <cofactor evidence="14">
        <name>Mg(2+)</name>
        <dbReference type="ChEBI" id="CHEBI:18420"/>
    </cofactor>
    <cofactor evidence="14">
        <name>Mn(2+)</name>
        <dbReference type="ChEBI" id="CHEBI:29035"/>
    </cofactor>
</comment>
<comment type="caution">
    <text evidence="14">Lacks conserved residue(s) required for the propagation of feature annotation.</text>
</comment>
<feature type="binding site" evidence="14">
    <location>
        <position position="417"/>
    </location>
    <ligand>
        <name>Zn(2+)</name>
        <dbReference type="ChEBI" id="CHEBI:29105"/>
    </ligand>
</feature>
<keyword evidence="6 14" id="KW-0479">Metal-binding</keyword>
<evidence type="ECO:0000256" key="10">
    <source>
        <dbReference type="ARBA" id="ARBA00023027"/>
    </source>
</evidence>
<dbReference type="InterPro" id="IPR013839">
    <property type="entry name" value="DNAligase_adenylation"/>
</dbReference>
<dbReference type="Pfam" id="PF01653">
    <property type="entry name" value="DNA_ligase_aden"/>
    <property type="match status" value="1"/>
</dbReference>
<dbReference type="NCBIfam" id="TIGR00575">
    <property type="entry name" value="dnlj"/>
    <property type="match status" value="1"/>
</dbReference>
<dbReference type="InterPro" id="IPR013840">
    <property type="entry name" value="DNAligase_N"/>
</dbReference>
<dbReference type="GO" id="GO:0006260">
    <property type="term" value="P:DNA replication"/>
    <property type="evidence" value="ECO:0007669"/>
    <property type="project" value="UniProtKB-KW"/>
</dbReference>
<evidence type="ECO:0000259" key="15">
    <source>
        <dbReference type="PROSITE" id="PS50172"/>
    </source>
</evidence>
<evidence type="ECO:0000256" key="4">
    <source>
        <dbReference type="ARBA" id="ARBA00022598"/>
    </source>
</evidence>
<dbReference type="InterPro" id="IPR010994">
    <property type="entry name" value="RuvA_2-like"/>
</dbReference>
<evidence type="ECO:0000313" key="16">
    <source>
        <dbReference type="EMBL" id="QDU71204.1"/>
    </source>
</evidence>
<protein>
    <recommendedName>
        <fullName evidence="3 14">DNA ligase</fullName>
        <ecNumber evidence="2 14">6.5.1.2</ecNumber>
    </recommendedName>
    <alternativeName>
        <fullName evidence="14">Polydeoxyribonucleotide synthase [NAD(+)]</fullName>
    </alternativeName>
</protein>
<dbReference type="RefSeq" id="WP_145445341.1">
    <property type="nucleotide sequence ID" value="NZ_CP036280.1"/>
</dbReference>
<dbReference type="SMART" id="SM00292">
    <property type="entry name" value="BRCT"/>
    <property type="match status" value="1"/>
</dbReference>
<evidence type="ECO:0000256" key="11">
    <source>
        <dbReference type="ARBA" id="ARBA00023204"/>
    </source>
</evidence>
<dbReference type="Gene3D" id="3.40.50.10190">
    <property type="entry name" value="BRCT domain"/>
    <property type="match status" value="1"/>
</dbReference>
<dbReference type="Gene3D" id="2.40.50.140">
    <property type="entry name" value="Nucleic acid-binding proteins"/>
    <property type="match status" value="1"/>
</dbReference>
<feature type="binding site" evidence="14">
    <location>
        <position position="182"/>
    </location>
    <ligand>
        <name>NAD(+)</name>
        <dbReference type="ChEBI" id="CHEBI:57540"/>
    </ligand>
</feature>
<comment type="function">
    <text evidence="1 14">DNA ligase that catalyzes the formation of phosphodiester linkages between 5'-phosphoryl and 3'-hydroxyl groups in double-stranded DNA using NAD as a coenzyme and as the energy source for the reaction. It is essential for DNA replication and repair of damaged DNA.</text>
</comment>
<dbReference type="GO" id="GO:0046872">
    <property type="term" value="F:metal ion binding"/>
    <property type="evidence" value="ECO:0007669"/>
    <property type="project" value="UniProtKB-KW"/>
</dbReference>
<feature type="domain" description="BRCT" evidence="15">
    <location>
        <begin position="602"/>
        <end position="676"/>
    </location>
</feature>
<dbReference type="GO" id="GO:0005829">
    <property type="term" value="C:cytosol"/>
    <property type="evidence" value="ECO:0007669"/>
    <property type="project" value="TreeGrafter"/>
</dbReference>
<feature type="binding site" evidence="14">
    <location>
        <begin position="81"/>
        <end position="82"/>
    </location>
    <ligand>
        <name>NAD(+)</name>
        <dbReference type="ChEBI" id="CHEBI:57540"/>
    </ligand>
</feature>
<keyword evidence="10 14" id="KW-0520">NAD</keyword>
<dbReference type="Gene3D" id="6.20.10.30">
    <property type="match status" value="1"/>
</dbReference>
<dbReference type="FunFam" id="2.40.50.140:FF:000012">
    <property type="entry name" value="DNA ligase"/>
    <property type="match status" value="1"/>
</dbReference>
<keyword evidence="9 14" id="KW-0460">Magnesium</keyword>
<feature type="binding site" evidence="14">
    <location>
        <position position="323"/>
    </location>
    <ligand>
        <name>NAD(+)</name>
        <dbReference type="ChEBI" id="CHEBI:57540"/>
    </ligand>
</feature>
<evidence type="ECO:0000256" key="14">
    <source>
        <dbReference type="HAMAP-Rule" id="MF_01588"/>
    </source>
</evidence>
<evidence type="ECO:0000256" key="2">
    <source>
        <dbReference type="ARBA" id="ARBA00012722"/>
    </source>
</evidence>
<keyword evidence="5 14" id="KW-0235">DNA replication</keyword>
<dbReference type="CDD" id="cd17748">
    <property type="entry name" value="BRCT_DNA_ligase_like"/>
    <property type="match status" value="1"/>
</dbReference>
<accession>A0A518BWA3</accession>
<dbReference type="InterPro" id="IPR012340">
    <property type="entry name" value="NA-bd_OB-fold"/>
</dbReference>
<dbReference type="Gene3D" id="1.10.287.610">
    <property type="entry name" value="Helix hairpin bin"/>
    <property type="match status" value="1"/>
</dbReference>
<dbReference type="Pfam" id="PF00533">
    <property type="entry name" value="BRCT"/>
    <property type="match status" value="1"/>
</dbReference>
<dbReference type="SUPFAM" id="SSF56091">
    <property type="entry name" value="DNA ligase/mRNA capping enzyme, catalytic domain"/>
    <property type="match status" value="1"/>
</dbReference>
<dbReference type="SMART" id="SM00532">
    <property type="entry name" value="LIGANc"/>
    <property type="match status" value="1"/>
</dbReference>
<dbReference type="InterPro" id="IPR036420">
    <property type="entry name" value="BRCT_dom_sf"/>
</dbReference>
<dbReference type="InterPro" id="IPR004149">
    <property type="entry name" value="Znf_DNAligase_C4"/>
</dbReference>
<dbReference type="NCBIfam" id="NF005932">
    <property type="entry name" value="PRK07956.1"/>
    <property type="match status" value="1"/>
</dbReference>
<dbReference type="GO" id="GO:0003911">
    <property type="term" value="F:DNA ligase (NAD+) activity"/>
    <property type="evidence" value="ECO:0007669"/>
    <property type="project" value="UniProtKB-UniRule"/>
</dbReference>
<feature type="binding site" evidence="14">
    <location>
        <position position="420"/>
    </location>
    <ligand>
        <name>Zn(2+)</name>
        <dbReference type="ChEBI" id="CHEBI:29105"/>
    </ligand>
</feature>